<comment type="caution">
    <text evidence="2">The sequence shown here is derived from an EMBL/GenBank/DDBJ whole genome shotgun (WGS) entry which is preliminary data.</text>
</comment>
<reference evidence="2 3" key="1">
    <citation type="submission" date="2017-04" db="EMBL/GenBank/DDBJ databases">
        <title>Draft genome of the yeast Clavispora lusitaniae type strain CBS 6936.</title>
        <authorList>
            <person name="Durrens P."/>
            <person name="Klopp C."/>
            <person name="Biteau N."/>
            <person name="Fitton-Ouhabi V."/>
            <person name="Dementhon K."/>
            <person name="Accoceberry I."/>
            <person name="Sherman D.J."/>
            <person name="Noel T."/>
        </authorList>
    </citation>
    <scope>NUCLEOTIDE SEQUENCE [LARGE SCALE GENOMIC DNA]</scope>
    <source>
        <strain evidence="2 3">CBS 6936</strain>
    </source>
</reference>
<sequence length="100" mass="11494">MNVESELSTIAREYSSYFPKCNLVPEKRSYYPLKTEPWHLAITTKEEKSVKVTVSVAGWSLTDSEQYFQTFEALMNHESPQFRHSFADALTQKLALISEG</sequence>
<gene>
    <name evidence="2" type="ORF">A9F13_05g01100</name>
</gene>
<evidence type="ECO:0000259" key="1">
    <source>
        <dbReference type="Pfam" id="PF05303"/>
    </source>
</evidence>
<evidence type="ECO:0000313" key="2">
    <source>
        <dbReference type="EMBL" id="OVF09317.1"/>
    </source>
</evidence>
<proteinExistence type="predicted"/>
<protein>
    <recommendedName>
        <fullName evidence="1">GSKIP domain-containing protein</fullName>
    </recommendedName>
</protein>
<dbReference type="KEGG" id="clus:A9F13_05g01100"/>
<dbReference type="InterPro" id="IPR007967">
    <property type="entry name" value="GSKIP_dom"/>
</dbReference>
<organism evidence="2 3">
    <name type="scientific">Clavispora lusitaniae</name>
    <name type="common">Candida lusitaniae</name>
    <dbReference type="NCBI Taxonomy" id="36911"/>
    <lineage>
        <taxon>Eukaryota</taxon>
        <taxon>Fungi</taxon>
        <taxon>Dikarya</taxon>
        <taxon>Ascomycota</taxon>
        <taxon>Saccharomycotina</taxon>
        <taxon>Pichiomycetes</taxon>
        <taxon>Metschnikowiaceae</taxon>
        <taxon>Clavispora</taxon>
    </lineage>
</organism>
<accession>A0AA91T2Q7</accession>
<evidence type="ECO:0000313" key="3">
    <source>
        <dbReference type="Proteomes" id="UP000195602"/>
    </source>
</evidence>
<name>A0AA91T2Q7_CLALS</name>
<dbReference type="EMBL" id="LYUB02000005">
    <property type="protein sequence ID" value="OVF09317.1"/>
    <property type="molecule type" value="Genomic_DNA"/>
</dbReference>
<dbReference type="InterPro" id="IPR023231">
    <property type="entry name" value="GSKIP_dom_sf"/>
</dbReference>
<dbReference type="Pfam" id="PF05303">
    <property type="entry name" value="GSKIP_dom"/>
    <property type="match status" value="1"/>
</dbReference>
<dbReference type="Proteomes" id="UP000195602">
    <property type="component" value="Unassembled WGS sequence"/>
</dbReference>
<dbReference type="AlphaFoldDB" id="A0AA91T2Q7"/>
<feature type="domain" description="GSKIP" evidence="1">
    <location>
        <begin position="62"/>
        <end position="95"/>
    </location>
</feature>
<dbReference type="Gene3D" id="3.30.2280.10">
    <property type="entry name" value="Hypothetical protein (hspc210)"/>
    <property type="match status" value="1"/>
</dbReference>
<dbReference type="SUPFAM" id="SSF103107">
    <property type="entry name" value="Hypothetical protein c14orf129, hspc210"/>
    <property type="match status" value="1"/>
</dbReference>